<feature type="region of interest" description="Disordered" evidence="1">
    <location>
        <begin position="90"/>
        <end position="114"/>
    </location>
</feature>
<accession>A0A8H5TQB1</accession>
<reference evidence="3" key="1">
    <citation type="journal article" date="2020" name="BMC Genomics">
        <title>Correction to: Identification and distribution of gene clusters required for synthesis of sphingolipid metabolism inhibitors in diverse species of the filamentous fungus Fusarium.</title>
        <authorList>
            <person name="Kim H.S."/>
            <person name="Lohmar J.M."/>
            <person name="Busman M."/>
            <person name="Brown D.W."/>
            <person name="Naumann T.A."/>
            <person name="Divon H.H."/>
            <person name="Lysoe E."/>
            <person name="Uhlig S."/>
            <person name="Proctor R.H."/>
        </authorList>
    </citation>
    <scope>NUCLEOTIDE SEQUENCE [LARGE SCALE GENOMIC DNA]</scope>
    <source>
        <strain evidence="3">NRRL 25331</strain>
    </source>
</reference>
<name>A0A8H5TQB1_FUSCI</name>
<gene>
    <name evidence="2" type="ORF">FCIRC_8008</name>
</gene>
<sequence>MNRFQRNPSNGPTLRAMLRSFSKLDPLEGLLPNEELSNKAFPTSEELRNRVKILAEAVPESDKDVEEERGQTVAYAAIYIWYLPQTKEESEMGKNEQGIEAPRTDRVLRSGTKK</sequence>
<dbReference type="AlphaFoldDB" id="A0A8H5TQB1"/>
<evidence type="ECO:0000313" key="2">
    <source>
        <dbReference type="EMBL" id="KAF5673545.1"/>
    </source>
</evidence>
<protein>
    <submittedName>
        <fullName evidence="2">Uncharacterized protein</fullName>
    </submittedName>
</protein>
<organism evidence="2 3">
    <name type="scientific">Fusarium circinatum</name>
    <name type="common">Pitch canker fungus</name>
    <name type="synonym">Gibberella circinata</name>
    <dbReference type="NCBI Taxonomy" id="48490"/>
    <lineage>
        <taxon>Eukaryota</taxon>
        <taxon>Fungi</taxon>
        <taxon>Dikarya</taxon>
        <taxon>Ascomycota</taxon>
        <taxon>Pezizomycotina</taxon>
        <taxon>Sordariomycetes</taxon>
        <taxon>Hypocreomycetidae</taxon>
        <taxon>Hypocreales</taxon>
        <taxon>Nectriaceae</taxon>
        <taxon>Fusarium</taxon>
        <taxon>Fusarium fujikuroi species complex</taxon>
    </lineage>
</organism>
<dbReference type="EMBL" id="JAAQPE010000262">
    <property type="protein sequence ID" value="KAF5673545.1"/>
    <property type="molecule type" value="Genomic_DNA"/>
</dbReference>
<dbReference type="Proteomes" id="UP000572754">
    <property type="component" value="Unassembled WGS sequence"/>
</dbReference>
<evidence type="ECO:0000313" key="3">
    <source>
        <dbReference type="Proteomes" id="UP000572754"/>
    </source>
</evidence>
<proteinExistence type="predicted"/>
<comment type="caution">
    <text evidence="2">The sequence shown here is derived from an EMBL/GenBank/DDBJ whole genome shotgun (WGS) entry which is preliminary data.</text>
</comment>
<keyword evidence="3" id="KW-1185">Reference proteome</keyword>
<evidence type="ECO:0000256" key="1">
    <source>
        <dbReference type="SAM" id="MobiDB-lite"/>
    </source>
</evidence>
<reference evidence="2 3" key="2">
    <citation type="submission" date="2020-05" db="EMBL/GenBank/DDBJ databases">
        <title>Identification and distribution of gene clusters putatively required for synthesis of sphingolipid metabolism inhibitors in phylogenetically diverse species of the filamentous fungus Fusarium.</title>
        <authorList>
            <person name="Kim H.-S."/>
            <person name="Busman M."/>
            <person name="Brown D.W."/>
            <person name="Divon H."/>
            <person name="Uhlig S."/>
            <person name="Proctor R.H."/>
        </authorList>
    </citation>
    <scope>NUCLEOTIDE SEQUENCE [LARGE SCALE GENOMIC DNA]</scope>
    <source>
        <strain evidence="2 3">NRRL 25331</strain>
    </source>
</reference>